<organism evidence="6 7">
    <name type="scientific">Penaeus vannamei</name>
    <name type="common">Whiteleg shrimp</name>
    <name type="synonym">Litopenaeus vannamei</name>
    <dbReference type="NCBI Taxonomy" id="6689"/>
    <lineage>
        <taxon>Eukaryota</taxon>
        <taxon>Metazoa</taxon>
        <taxon>Ecdysozoa</taxon>
        <taxon>Arthropoda</taxon>
        <taxon>Crustacea</taxon>
        <taxon>Multicrustacea</taxon>
        <taxon>Malacostraca</taxon>
        <taxon>Eumalacostraca</taxon>
        <taxon>Eucarida</taxon>
        <taxon>Decapoda</taxon>
        <taxon>Dendrobranchiata</taxon>
        <taxon>Penaeoidea</taxon>
        <taxon>Penaeidae</taxon>
        <taxon>Penaeus</taxon>
    </lineage>
</organism>
<feature type="compositionally biased region" description="Polar residues" evidence="4">
    <location>
        <begin position="139"/>
        <end position="148"/>
    </location>
</feature>
<feature type="compositionally biased region" description="Low complexity" evidence="4">
    <location>
        <begin position="391"/>
        <end position="403"/>
    </location>
</feature>
<feature type="compositionally biased region" description="Basic and acidic residues" evidence="4">
    <location>
        <begin position="671"/>
        <end position="681"/>
    </location>
</feature>
<dbReference type="PANTHER" id="PTHR14167">
    <property type="entry name" value="SH3 DOMAIN-CONTAINING"/>
    <property type="match status" value="1"/>
</dbReference>
<evidence type="ECO:0000313" key="7">
    <source>
        <dbReference type="Proteomes" id="UP000283509"/>
    </source>
</evidence>
<comment type="caution">
    <text evidence="6">The sequence shown here is derived from an EMBL/GenBank/DDBJ whole genome shotgun (WGS) entry which is preliminary data.</text>
</comment>
<reference evidence="6 7" key="1">
    <citation type="submission" date="2018-04" db="EMBL/GenBank/DDBJ databases">
        <authorList>
            <person name="Zhang X."/>
            <person name="Yuan J."/>
            <person name="Li F."/>
            <person name="Xiang J."/>
        </authorList>
    </citation>
    <scope>NUCLEOTIDE SEQUENCE [LARGE SCALE GENOMIC DNA]</scope>
    <source>
        <tissue evidence="6">Muscle</tissue>
    </source>
</reference>
<keyword evidence="6" id="KW-0418">Kinase</keyword>
<protein>
    <submittedName>
        <fullName evidence="6">Putative SH3 domain-containing kinase-binding protein 1 isoform X2</fullName>
    </submittedName>
</protein>
<dbReference type="GO" id="GO:0016301">
    <property type="term" value="F:kinase activity"/>
    <property type="evidence" value="ECO:0007669"/>
    <property type="project" value="UniProtKB-KW"/>
</dbReference>
<feature type="non-terminal residue" evidence="6">
    <location>
        <position position="1"/>
    </location>
</feature>
<dbReference type="SUPFAM" id="SSF50044">
    <property type="entry name" value="SH3-domain"/>
    <property type="match status" value="2"/>
</dbReference>
<feature type="region of interest" description="Disordered" evidence="4">
    <location>
        <begin position="272"/>
        <end position="310"/>
    </location>
</feature>
<dbReference type="InterPro" id="IPR050384">
    <property type="entry name" value="Endophilin_SH3RF"/>
</dbReference>
<dbReference type="AlphaFoldDB" id="A0A423U473"/>
<feature type="compositionally biased region" description="Basic and acidic residues" evidence="4">
    <location>
        <begin position="272"/>
        <end position="290"/>
    </location>
</feature>
<feature type="compositionally biased region" description="Basic and acidic residues" evidence="4">
    <location>
        <begin position="372"/>
        <end position="381"/>
    </location>
</feature>
<dbReference type="Pfam" id="PF14604">
    <property type="entry name" value="SH3_9"/>
    <property type="match status" value="2"/>
</dbReference>
<keyword evidence="3" id="KW-0175">Coiled coil</keyword>
<feature type="region of interest" description="Disordered" evidence="4">
    <location>
        <begin position="368"/>
        <end position="557"/>
    </location>
</feature>
<feature type="compositionally biased region" description="Basic and acidic residues" evidence="4">
    <location>
        <begin position="179"/>
        <end position="188"/>
    </location>
</feature>
<feature type="compositionally biased region" description="Basic and acidic residues" evidence="4">
    <location>
        <begin position="406"/>
        <end position="430"/>
    </location>
</feature>
<keyword evidence="7" id="KW-1185">Reference proteome</keyword>
<evidence type="ECO:0000256" key="1">
    <source>
        <dbReference type="ARBA" id="ARBA00022443"/>
    </source>
</evidence>
<feature type="compositionally biased region" description="Basic residues" evidence="4">
    <location>
        <begin position="483"/>
        <end position="497"/>
    </location>
</feature>
<feature type="region of interest" description="Disordered" evidence="4">
    <location>
        <begin position="127"/>
        <end position="148"/>
    </location>
</feature>
<evidence type="ECO:0000256" key="3">
    <source>
        <dbReference type="SAM" id="Coils"/>
    </source>
</evidence>
<dbReference type="InterPro" id="IPR036028">
    <property type="entry name" value="SH3-like_dom_sf"/>
</dbReference>
<feature type="compositionally biased region" description="Polar residues" evidence="4">
    <location>
        <begin position="508"/>
        <end position="520"/>
    </location>
</feature>
<sequence>VRRPDRSENAIRRNTCVLRGSRRLEEKNAMQISDFISMVLSKEPKNGSTDTNLTTTTNVQKRDNPSSPLAEMSGRRCRVVFSYAPQHDDELPLCVGQTIEVLQEVEEGWWKGVLDGQVGMFPSNFVESLEESEGDSKQPESSSLENINNQLNINGEEKEIKPKPIQGMGYGVKLTDLKKDTGTKKDTDGPTSNGSPKILGSSGSSAFQPVSKNKEPPKENGQVKDFRDLPHRLPPALEPKGDKITSKVDKTRINSADKERINSIEKDRITITIGEEKSKGDTANRRDDRLPLPSTSPPQISPPQLPPKPVRELARVMFPYTAEHEDELELKEGDVIIILCKELEDKGWWRGELNGQVGVFPDNFVELISPEETAKPPRPEKPSTVIGKKGSPTSSTDTTPTSTLNKADKEPPPPLPEKKVQPPPPPEKKPLPHPSLHSSDAHDGSCSSKDASDLMMSKGSKKKSEVREDLSLTLDTNGEPLKHVTHLRPKGPSRRRPPSGVFKENDSSHQLNGHVSNSELPRSPSVPAISPTPQKPTMRSDVAPPQADSGSTVPWLQELHLKQKKRLSGIIVDGEASAAPPPVISPKPAVLPHKMEDKPKPPRPSLPMNEAINSSVKRPVEPRLPTPDYDSKVPITKSKPLPQTPLSSQSIQPEKRLGLVTDQRASGPASEAKKSSKEIKKGHTAPSAAEAPSNLEEKIDALYKDLIPKIKLIEERMEEQKKEHSRKMQMLMSDLDEERKKRACMEVEIERLKKLINAYAQV</sequence>
<evidence type="ECO:0000313" key="6">
    <source>
        <dbReference type="EMBL" id="ROT83500.1"/>
    </source>
</evidence>
<keyword evidence="6" id="KW-0808">Transferase</keyword>
<accession>A0A423U473</accession>
<dbReference type="EMBL" id="QCYY01000677">
    <property type="protein sequence ID" value="ROT83500.1"/>
    <property type="molecule type" value="Genomic_DNA"/>
</dbReference>
<dbReference type="InterPro" id="IPR001452">
    <property type="entry name" value="SH3_domain"/>
</dbReference>
<dbReference type="OrthoDB" id="5971719at2759"/>
<reference evidence="6 7" key="2">
    <citation type="submission" date="2019-01" db="EMBL/GenBank/DDBJ databases">
        <title>The decoding of complex shrimp genome reveals the adaptation for benthos swimmer, frequently molting mechanism and breeding impact on genome.</title>
        <authorList>
            <person name="Sun Y."/>
            <person name="Gao Y."/>
            <person name="Yu Y."/>
        </authorList>
    </citation>
    <scope>NUCLEOTIDE SEQUENCE [LARGE SCALE GENOMIC DNA]</scope>
    <source>
        <tissue evidence="6">Muscle</tissue>
    </source>
</reference>
<feature type="compositionally biased region" description="Basic and acidic residues" evidence="4">
    <location>
        <begin position="239"/>
        <end position="251"/>
    </location>
</feature>
<dbReference type="PROSITE" id="PS50002">
    <property type="entry name" value="SH3"/>
    <property type="match status" value="2"/>
</dbReference>
<dbReference type="PRINTS" id="PR00452">
    <property type="entry name" value="SH3DOMAIN"/>
</dbReference>
<dbReference type="CDD" id="cd11875">
    <property type="entry name" value="SH3_CD2AP-like_3"/>
    <property type="match status" value="1"/>
</dbReference>
<keyword evidence="1 2" id="KW-0728">SH3 domain</keyword>
<feature type="domain" description="SH3" evidence="5">
    <location>
        <begin position="309"/>
        <end position="370"/>
    </location>
</feature>
<feature type="domain" description="SH3" evidence="5">
    <location>
        <begin position="72"/>
        <end position="131"/>
    </location>
</feature>
<gene>
    <name evidence="6" type="ORF">C7M84_023343</name>
</gene>
<feature type="compositionally biased region" description="Polar residues" evidence="4">
    <location>
        <begin position="190"/>
        <end position="211"/>
    </location>
</feature>
<dbReference type="STRING" id="6689.A0A423U473"/>
<name>A0A423U473_PENVA</name>
<evidence type="ECO:0000256" key="4">
    <source>
        <dbReference type="SAM" id="MobiDB-lite"/>
    </source>
</evidence>
<dbReference type="PANTHER" id="PTHR14167:SF92">
    <property type="entry name" value="CIN85 AND CD2AP RELATED, ISOFORM J"/>
    <property type="match status" value="1"/>
</dbReference>
<dbReference type="Gene3D" id="2.30.30.40">
    <property type="entry name" value="SH3 Domains"/>
    <property type="match status" value="2"/>
</dbReference>
<feature type="compositionally biased region" description="Low complexity" evidence="4">
    <location>
        <begin position="49"/>
        <end position="58"/>
    </location>
</feature>
<feature type="region of interest" description="Disordered" evidence="4">
    <location>
        <begin position="179"/>
        <end position="251"/>
    </location>
</feature>
<dbReference type="Proteomes" id="UP000283509">
    <property type="component" value="Unassembled WGS sequence"/>
</dbReference>
<feature type="compositionally biased region" description="Pro residues" evidence="4">
    <location>
        <begin position="294"/>
        <end position="308"/>
    </location>
</feature>
<feature type="region of interest" description="Disordered" evidence="4">
    <location>
        <begin position="43"/>
        <end position="71"/>
    </location>
</feature>
<feature type="coiled-coil region" evidence="3">
    <location>
        <begin position="710"/>
        <end position="755"/>
    </location>
</feature>
<proteinExistence type="predicted"/>
<dbReference type="SMART" id="SM00326">
    <property type="entry name" value="SH3"/>
    <property type="match status" value="2"/>
</dbReference>
<evidence type="ECO:0000256" key="2">
    <source>
        <dbReference type="PROSITE-ProRule" id="PRU00192"/>
    </source>
</evidence>
<evidence type="ECO:0000259" key="5">
    <source>
        <dbReference type="PROSITE" id="PS50002"/>
    </source>
</evidence>
<dbReference type="CDD" id="cd11874">
    <property type="entry name" value="SH3_CD2AP-like_2"/>
    <property type="match status" value="1"/>
</dbReference>
<feature type="region of interest" description="Disordered" evidence="4">
    <location>
        <begin position="572"/>
        <end position="695"/>
    </location>
</feature>
<feature type="compositionally biased region" description="Basic and acidic residues" evidence="4">
    <location>
        <begin position="212"/>
        <end position="231"/>
    </location>
</feature>